<evidence type="ECO:0000256" key="10">
    <source>
        <dbReference type="HAMAP-Rule" id="MF_02019"/>
    </source>
</evidence>
<evidence type="ECO:0000313" key="15">
    <source>
        <dbReference type="EMBL" id="PPK49743.1"/>
    </source>
</evidence>
<dbReference type="SUPFAM" id="SSF63418">
    <property type="entry name" value="MurE/MurF N-terminal domain"/>
    <property type="match status" value="1"/>
</dbReference>
<dbReference type="SUPFAM" id="SSF53623">
    <property type="entry name" value="MurD-like peptide ligases, catalytic domain"/>
    <property type="match status" value="1"/>
</dbReference>
<organism evidence="15 16">
    <name type="scientific">Clostridium algidicarnis DSM 15099</name>
    <dbReference type="NCBI Taxonomy" id="1121295"/>
    <lineage>
        <taxon>Bacteria</taxon>
        <taxon>Bacillati</taxon>
        <taxon>Bacillota</taxon>
        <taxon>Clostridia</taxon>
        <taxon>Eubacteriales</taxon>
        <taxon>Clostridiaceae</taxon>
        <taxon>Clostridium</taxon>
    </lineage>
</organism>
<proteinExistence type="inferred from homology"/>
<name>A0A2S6G1H2_9CLOT</name>
<dbReference type="Gene3D" id="3.40.1390.10">
    <property type="entry name" value="MurE/MurF, N-terminal domain"/>
    <property type="match status" value="1"/>
</dbReference>
<protein>
    <recommendedName>
        <fullName evidence="10 11">UDP-N-acetylmuramoyl-tripeptide--D-alanyl-D-alanine ligase</fullName>
        <ecNumber evidence="10 11">6.3.2.10</ecNumber>
    </recommendedName>
    <alternativeName>
        <fullName evidence="10">D-alanyl-D-alanine-adding enzyme</fullName>
    </alternativeName>
</protein>
<evidence type="ECO:0000259" key="13">
    <source>
        <dbReference type="Pfam" id="PF02875"/>
    </source>
</evidence>
<dbReference type="Gene3D" id="3.90.190.20">
    <property type="entry name" value="Mur ligase, C-terminal domain"/>
    <property type="match status" value="1"/>
</dbReference>
<keyword evidence="2 10" id="KW-0436">Ligase</keyword>
<evidence type="ECO:0000256" key="3">
    <source>
        <dbReference type="ARBA" id="ARBA00022618"/>
    </source>
</evidence>
<evidence type="ECO:0000256" key="6">
    <source>
        <dbReference type="ARBA" id="ARBA00022960"/>
    </source>
</evidence>
<accession>A0A2S6G1H2</accession>
<keyword evidence="5 10" id="KW-0067">ATP-binding</keyword>
<comment type="subcellular location">
    <subcellularLocation>
        <location evidence="10 11">Cytoplasm</location>
    </subcellularLocation>
</comment>
<evidence type="ECO:0000313" key="16">
    <source>
        <dbReference type="Proteomes" id="UP000239863"/>
    </source>
</evidence>
<keyword evidence="8 10" id="KW-0131">Cell cycle</keyword>
<evidence type="ECO:0000256" key="4">
    <source>
        <dbReference type="ARBA" id="ARBA00022741"/>
    </source>
</evidence>
<sequence length="462" mass="51856">MIGLTLDEIIESTRGHIYLKKGEVNFSDINTDTRKIEPKSIFLALKGDNFNGNDFIEEALKKGASLCILDEINFKKEDLLSKYNNFIIIKVENCKEALLKMAQYKREKSNIKVIGITGSTGKTTTKDMMSAVLSSKFKVFKTKGNFNNHIGLPLMILQMDESYEIAVLELGMSNLNEIHNLAEVSKPDVAVITNIGLSHIENLKSKDNILKAKMEITDFFTKDNVLIINQQDSMLSKINSKKFEIVRTSISKDKSDFKAININLKESYSEFSLIYKGKDIGRISLPVPGVHNIENALLAISCGYLMGIDIKQMVESLKALEVSSMRLDIIKGENIDIINDCYNSSPDSIKAAIDVQANLDKSRKVAILGTMKELGEYSRNAHKEIGGYAKDKGIDILVAVGEFSSEMAEGYNDEKNVFLFKNTNEAIKNINKIIRKDDLVLVKASRSMKFESIIEELKRIYN</sequence>
<gene>
    <name evidence="10" type="primary">murF</name>
    <name evidence="15" type="ORF">BD821_101409</name>
</gene>
<dbReference type="InterPro" id="IPR051046">
    <property type="entry name" value="MurCDEF_CellWall_CoF430Synth"/>
</dbReference>
<dbReference type="GO" id="GO:0005737">
    <property type="term" value="C:cytoplasm"/>
    <property type="evidence" value="ECO:0007669"/>
    <property type="project" value="UniProtKB-SubCell"/>
</dbReference>
<dbReference type="OrthoDB" id="9801978at2"/>
<dbReference type="PANTHER" id="PTHR43024">
    <property type="entry name" value="UDP-N-ACETYLMURAMOYL-TRIPEPTIDE--D-ALANYL-D-ALANINE LIGASE"/>
    <property type="match status" value="1"/>
</dbReference>
<dbReference type="InterPro" id="IPR004101">
    <property type="entry name" value="Mur_ligase_C"/>
</dbReference>
<dbReference type="GO" id="GO:0008360">
    <property type="term" value="P:regulation of cell shape"/>
    <property type="evidence" value="ECO:0007669"/>
    <property type="project" value="UniProtKB-KW"/>
</dbReference>
<dbReference type="GO" id="GO:0009252">
    <property type="term" value="P:peptidoglycan biosynthetic process"/>
    <property type="evidence" value="ECO:0007669"/>
    <property type="project" value="UniProtKB-UniRule"/>
</dbReference>
<dbReference type="UniPathway" id="UPA00219"/>
<evidence type="ECO:0000256" key="8">
    <source>
        <dbReference type="ARBA" id="ARBA00023306"/>
    </source>
</evidence>
<dbReference type="RefSeq" id="WP_104409060.1">
    <property type="nucleotide sequence ID" value="NZ_PTIS01000001.1"/>
</dbReference>
<evidence type="ECO:0000256" key="11">
    <source>
        <dbReference type="RuleBase" id="RU004136"/>
    </source>
</evidence>
<evidence type="ECO:0000256" key="1">
    <source>
        <dbReference type="ARBA" id="ARBA00022490"/>
    </source>
</evidence>
<feature type="binding site" evidence="10">
    <location>
        <begin position="118"/>
        <end position="124"/>
    </location>
    <ligand>
        <name>ATP</name>
        <dbReference type="ChEBI" id="CHEBI:30616"/>
    </ligand>
</feature>
<dbReference type="Pfam" id="PF08245">
    <property type="entry name" value="Mur_ligase_M"/>
    <property type="match status" value="1"/>
</dbReference>
<dbReference type="SUPFAM" id="SSF53244">
    <property type="entry name" value="MurD-like peptide ligases, peptide-binding domain"/>
    <property type="match status" value="1"/>
</dbReference>
<keyword evidence="9 10" id="KW-0961">Cell wall biogenesis/degradation</keyword>
<keyword evidence="6 10" id="KW-0133">Cell shape</keyword>
<dbReference type="InterPro" id="IPR035911">
    <property type="entry name" value="MurE/MurF_N"/>
</dbReference>
<keyword evidence="7 10" id="KW-0573">Peptidoglycan synthesis</keyword>
<dbReference type="GO" id="GO:0047480">
    <property type="term" value="F:UDP-N-acetylmuramoyl-tripeptide-D-alanyl-D-alanine ligase activity"/>
    <property type="evidence" value="ECO:0007669"/>
    <property type="project" value="UniProtKB-UniRule"/>
</dbReference>
<comment type="similarity">
    <text evidence="10">Belongs to the MurCDEF family. MurF subfamily.</text>
</comment>
<comment type="catalytic activity">
    <reaction evidence="10 11">
        <text>D-alanyl-D-alanine + UDP-N-acetyl-alpha-D-muramoyl-L-alanyl-gamma-D-glutamyl-meso-2,6-diaminopimelate + ATP = UDP-N-acetyl-alpha-D-muramoyl-L-alanyl-gamma-D-glutamyl-meso-2,6-diaminopimeloyl-D-alanyl-D-alanine + ADP + phosphate + H(+)</text>
        <dbReference type="Rhea" id="RHEA:28374"/>
        <dbReference type="ChEBI" id="CHEBI:15378"/>
        <dbReference type="ChEBI" id="CHEBI:30616"/>
        <dbReference type="ChEBI" id="CHEBI:43474"/>
        <dbReference type="ChEBI" id="CHEBI:57822"/>
        <dbReference type="ChEBI" id="CHEBI:61386"/>
        <dbReference type="ChEBI" id="CHEBI:83905"/>
        <dbReference type="ChEBI" id="CHEBI:456216"/>
        <dbReference type="EC" id="6.3.2.10"/>
    </reaction>
</comment>
<dbReference type="InterPro" id="IPR036565">
    <property type="entry name" value="Mur-like_cat_sf"/>
</dbReference>
<dbReference type="EC" id="6.3.2.10" evidence="10 11"/>
<comment type="pathway">
    <text evidence="10 11">Cell wall biogenesis; peptidoglycan biosynthesis.</text>
</comment>
<evidence type="ECO:0000256" key="7">
    <source>
        <dbReference type="ARBA" id="ARBA00022984"/>
    </source>
</evidence>
<dbReference type="Pfam" id="PF01225">
    <property type="entry name" value="Mur_ligase"/>
    <property type="match status" value="1"/>
</dbReference>
<comment type="caution">
    <text evidence="15">The sequence shown here is derived from an EMBL/GenBank/DDBJ whole genome shotgun (WGS) entry which is preliminary data.</text>
</comment>
<dbReference type="InterPro" id="IPR005863">
    <property type="entry name" value="UDP-N-AcMur_synth"/>
</dbReference>
<dbReference type="InterPro" id="IPR013221">
    <property type="entry name" value="Mur_ligase_cen"/>
</dbReference>
<evidence type="ECO:0000256" key="5">
    <source>
        <dbReference type="ARBA" id="ARBA00022840"/>
    </source>
</evidence>
<keyword evidence="4 10" id="KW-0547">Nucleotide-binding</keyword>
<reference evidence="15 16" key="1">
    <citation type="submission" date="2018-02" db="EMBL/GenBank/DDBJ databases">
        <title>Genomic Encyclopedia of Archaeal and Bacterial Type Strains, Phase II (KMG-II): from individual species to whole genera.</title>
        <authorList>
            <person name="Goeker M."/>
        </authorList>
    </citation>
    <scope>NUCLEOTIDE SEQUENCE [LARGE SCALE GENOMIC DNA]</scope>
    <source>
        <strain evidence="15 16">DSM 15099</strain>
    </source>
</reference>
<dbReference type="GO" id="GO:0071555">
    <property type="term" value="P:cell wall organization"/>
    <property type="evidence" value="ECO:0007669"/>
    <property type="project" value="UniProtKB-KW"/>
</dbReference>
<dbReference type="STRING" id="37659.GCA_000703125_02544"/>
<evidence type="ECO:0000259" key="14">
    <source>
        <dbReference type="Pfam" id="PF08245"/>
    </source>
</evidence>
<keyword evidence="1 10" id="KW-0963">Cytoplasm</keyword>
<dbReference type="GO" id="GO:0005524">
    <property type="term" value="F:ATP binding"/>
    <property type="evidence" value="ECO:0007669"/>
    <property type="project" value="UniProtKB-UniRule"/>
</dbReference>
<dbReference type="EMBL" id="PTIS01000001">
    <property type="protein sequence ID" value="PPK49743.1"/>
    <property type="molecule type" value="Genomic_DNA"/>
</dbReference>
<dbReference type="GO" id="GO:0008766">
    <property type="term" value="F:UDP-N-acetylmuramoylalanyl-D-glutamyl-2,6-diaminopimelate-D-alanyl-D-alanine ligase activity"/>
    <property type="evidence" value="ECO:0007669"/>
    <property type="project" value="RHEA"/>
</dbReference>
<dbReference type="PANTHER" id="PTHR43024:SF1">
    <property type="entry name" value="UDP-N-ACETYLMURAMOYL-TRIPEPTIDE--D-ALANYL-D-ALANINE LIGASE"/>
    <property type="match status" value="1"/>
</dbReference>
<dbReference type="AlphaFoldDB" id="A0A2S6G1H2"/>
<evidence type="ECO:0000256" key="9">
    <source>
        <dbReference type="ARBA" id="ARBA00023316"/>
    </source>
</evidence>
<dbReference type="Pfam" id="PF02875">
    <property type="entry name" value="Mur_ligase_C"/>
    <property type="match status" value="1"/>
</dbReference>
<dbReference type="NCBIfam" id="TIGR01143">
    <property type="entry name" value="murF"/>
    <property type="match status" value="1"/>
</dbReference>
<dbReference type="Proteomes" id="UP000239863">
    <property type="component" value="Unassembled WGS sequence"/>
</dbReference>
<dbReference type="Gene3D" id="3.40.1190.10">
    <property type="entry name" value="Mur-like, catalytic domain"/>
    <property type="match status" value="1"/>
</dbReference>
<evidence type="ECO:0000259" key="12">
    <source>
        <dbReference type="Pfam" id="PF01225"/>
    </source>
</evidence>
<dbReference type="GO" id="GO:0051301">
    <property type="term" value="P:cell division"/>
    <property type="evidence" value="ECO:0007669"/>
    <property type="project" value="UniProtKB-KW"/>
</dbReference>
<evidence type="ECO:0000256" key="2">
    <source>
        <dbReference type="ARBA" id="ARBA00022598"/>
    </source>
</evidence>
<dbReference type="InterPro" id="IPR000713">
    <property type="entry name" value="Mur_ligase_N"/>
</dbReference>
<dbReference type="HAMAP" id="MF_02019">
    <property type="entry name" value="MurF"/>
    <property type="match status" value="1"/>
</dbReference>
<comment type="function">
    <text evidence="10 11">Involved in cell wall formation. Catalyzes the final step in the synthesis of UDP-N-acetylmuramoyl-pentapeptide, the precursor of murein.</text>
</comment>
<feature type="domain" description="Mur ligase C-terminal" evidence="13">
    <location>
        <begin position="325"/>
        <end position="446"/>
    </location>
</feature>
<keyword evidence="3 10" id="KW-0132">Cell division</keyword>
<dbReference type="InterPro" id="IPR036615">
    <property type="entry name" value="Mur_ligase_C_dom_sf"/>
</dbReference>
<feature type="domain" description="Mur ligase N-terminal catalytic" evidence="12">
    <location>
        <begin position="29"/>
        <end position="105"/>
    </location>
</feature>
<feature type="domain" description="Mur ligase central" evidence="14">
    <location>
        <begin position="116"/>
        <end position="302"/>
    </location>
</feature>